<evidence type="ECO:0000313" key="3">
    <source>
        <dbReference type="Proteomes" id="UP001049518"/>
    </source>
</evidence>
<sequence length="660" mass="71007">MQDLPHLQQAARGLSAALADPRLGACAPGLPDGRKLMLGDLPARRIEEALRKATAHAATEGATLLLALLGHGFVPGSVPKLYLMGCDSVEGDEDSAVNVREVLARAADKTGLNGVLAVIDTCAAAGAMPPAPELSMGQLNGQTRLGLLMATGVDQPAYDMTLSRELAAVIGEGVTEAGPLLDLQKIAAVLTPRITDQNVIFLEYGGGQGGEPLWLAHNRRWKTGRSDGGLQGLGAPGRAALAVVLDVLGAEDRGQGDWTLSDAYHLPGLCDRLRALPAAPTRDSAIRVLTCLVNAHEACAVLRSLLPTKLTRRRLRRAMAGAGALSSQPLPGPAALTEVDAAEHVALRVPPDEPGQCEAALTRFLVELAYDGGADLQAPELRDWVSAHDTLVAYNEAVDSCERRSAPADRLRLIVALSSPTGDWPEQLDAWLLLDGAIRDTRVIYCAPDRPGAEEALAAGVDWAKDHADSLDLELCHIDVAVPAKIMLQWRPEQLDYGELLGLGHRVLIRWSGRLDPARQALRLNRLAWQRLAQPTAVTGGGRLSWLPARQCSDPGEVRDAFRMGRYPKAIGLLDDPGANDQLFEVLLQFSSVLIWPQHTGAGPEHRRRVDQEWDDLPLGFLLAYRDRWRGGASGANVMADLRTVWDDHDWLAFCASLRP</sequence>
<protein>
    <recommendedName>
        <fullName evidence="1">vWA-MoxR associated protein middle region 2 domain-containing protein</fullName>
    </recommendedName>
</protein>
<evidence type="ECO:0000259" key="1">
    <source>
        <dbReference type="Pfam" id="PF19965"/>
    </source>
</evidence>
<gene>
    <name evidence="2" type="ORF">AGRA3207_007325</name>
</gene>
<reference evidence="2" key="1">
    <citation type="submission" date="2020-07" db="EMBL/GenBank/DDBJ databases">
        <authorList>
            <person name="Tarantini F.S."/>
            <person name="Hong K.W."/>
            <person name="Chan K.G."/>
        </authorList>
    </citation>
    <scope>NUCLEOTIDE SEQUENCE</scope>
    <source>
        <strain evidence="2">32-07</strain>
    </source>
</reference>
<dbReference type="RefSeq" id="WP_231331959.1">
    <property type="nucleotide sequence ID" value="NZ_CP059572.1"/>
</dbReference>
<dbReference type="EMBL" id="CP059572">
    <property type="protein sequence ID" value="QXJ25775.1"/>
    <property type="molecule type" value="Genomic_DNA"/>
</dbReference>
<organism evidence="2 3">
    <name type="scientific">Actinomadura graeca</name>
    <dbReference type="NCBI Taxonomy" id="2750812"/>
    <lineage>
        <taxon>Bacteria</taxon>
        <taxon>Bacillati</taxon>
        <taxon>Actinomycetota</taxon>
        <taxon>Actinomycetes</taxon>
        <taxon>Streptosporangiales</taxon>
        <taxon>Thermomonosporaceae</taxon>
        <taxon>Actinomadura</taxon>
    </lineage>
</organism>
<name>A0ABX8R414_9ACTN</name>
<dbReference type="Proteomes" id="UP001049518">
    <property type="component" value="Chromosome"/>
</dbReference>
<keyword evidence="3" id="KW-1185">Reference proteome</keyword>
<evidence type="ECO:0000313" key="2">
    <source>
        <dbReference type="EMBL" id="QXJ25775.1"/>
    </source>
</evidence>
<proteinExistence type="predicted"/>
<dbReference type="Pfam" id="PF19965">
    <property type="entry name" value="VMAP-M2"/>
    <property type="match status" value="1"/>
</dbReference>
<dbReference type="InterPro" id="IPR045446">
    <property type="entry name" value="VMAP-M2"/>
</dbReference>
<feature type="domain" description="vWA-MoxR associated protein middle region 2" evidence="1">
    <location>
        <begin position="177"/>
        <end position="398"/>
    </location>
</feature>
<accession>A0ABX8R414</accession>